<accession>A0A919SGM3</accession>
<protein>
    <recommendedName>
        <fullName evidence="1">Aminoglycoside phosphotransferase domain-containing protein</fullName>
    </recommendedName>
</protein>
<gene>
    <name evidence="2" type="ORF">Aco04nite_24580</name>
</gene>
<comment type="caution">
    <text evidence="2">The sequence shown here is derived from an EMBL/GenBank/DDBJ whole genome shotgun (WGS) entry which is preliminary data.</text>
</comment>
<dbReference type="SUPFAM" id="SSF56112">
    <property type="entry name" value="Protein kinase-like (PK-like)"/>
    <property type="match status" value="1"/>
</dbReference>
<dbReference type="InterPro" id="IPR051678">
    <property type="entry name" value="AGP_Transferase"/>
</dbReference>
<dbReference type="Proteomes" id="UP000680865">
    <property type="component" value="Unassembled WGS sequence"/>
</dbReference>
<evidence type="ECO:0000313" key="2">
    <source>
        <dbReference type="EMBL" id="GIM71299.1"/>
    </source>
</evidence>
<name>A0A919SGM3_9ACTN</name>
<sequence length="276" mass="29237">MLNPCADTIGLRYALPVREIPGGAANRCYALGDSLILRIPRDAAAATDLAREAIVIPYAVAAGVPTPPIVEYAGGYMVVTRVPGADAVTAPVAAGFYEAVGEGLAVLHTVTAVPGLDAPAPDDPVALVNAYATGGLIDAATASWLTGWFGRLRRPPLPPVLLHGDVADQNLMAGPDGRFTGFVDWGDARLADPAIDFAKLPLPAADRALRGYLGTPDLGDWPARVLWHHLHWALGRLAHPVPEPGARHWTATPYARLFSIMRFFTAAPGQWTRLLP</sequence>
<keyword evidence="3" id="KW-1185">Reference proteome</keyword>
<dbReference type="InterPro" id="IPR011009">
    <property type="entry name" value="Kinase-like_dom_sf"/>
</dbReference>
<dbReference type="AlphaFoldDB" id="A0A919SGM3"/>
<evidence type="ECO:0000259" key="1">
    <source>
        <dbReference type="Pfam" id="PF01636"/>
    </source>
</evidence>
<dbReference type="PANTHER" id="PTHR21310">
    <property type="entry name" value="AMINOGLYCOSIDE PHOSPHOTRANSFERASE-RELATED-RELATED"/>
    <property type="match status" value="1"/>
</dbReference>
<evidence type="ECO:0000313" key="3">
    <source>
        <dbReference type="Proteomes" id="UP000680865"/>
    </source>
</evidence>
<organism evidence="2 3">
    <name type="scientific">Winogradskya consettensis</name>
    <dbReference type="NCBI Taxonomy" id="113560"/>
    <lineage>
        <taxon>Bacteria</taxon>
        <taxon>Bacillati</taxon>
        <taxon>Actinomycetota</taxon>
        <taxon>Actinomycetes</taxon>
        <taxon>Micromonosporales</taxon>
        <taxon>Micromonosporaceae</taxon>
        <taxon>Winogradskya</taxon>
    </lineage>
</organism>
<feature type="domain" description="Aminoglycoside phosphotransferase" evidence="1">
    <location>
        <begin position="17"/>
        <end position="202"/>
    </location>
</feature>
<dbReference type="Pfam" id="PF01636">
    <property type="entry name" value="APH"/>
    <property type="match status" value="1"/>
</dbReference>
<dbReference type="Gene3D" id="3.30.200.20">
    <property type="entry name" value="Phosphorylase Kinase, domain 1"/>
    <property type="match status" value="1"/>
</dbReference>
<dbReference type="Gene3D" id="3.90.1200.10">
    <property type="match status" value="1"/>
</dbReference>
<dbReference type="InterPro" id="IPR002575">
    <property type="entry name" value="Aminoglycoside_PTrfase"/>
</dbReference>
<proteinExistence type="predicted"/>
<dbReference type="RefSeq" id="WP_212997360.1">
    <property type="nucleotide sequence ID" value="NZ_BAAATW010000013.1"/>
</dbReference>
<dbReference type="EMBL" id="BOQP01000010">
    <property type="protein sequence ID" value="GIM71299.1"/>
    <property type="molecule type" value="Genomic_DNA"/>
</dbReference>
<reference evidence="2" key="1">
    <citation type="submission" date="2021-03" db="EMBL/GenBank/DDBJ databases">
        <title>Whole genome shotgun sequence of Actinoplanes consettensis NBRC 14913.</title>
        <authorList>
            <person name="Komaki H."/>
            <person name="Tamura T."/>
        </authorList>
    </citation>
    <scope>NUCLEOTIDE SEQUENCE</scope>
    <source>
        <strain evidence="2">NBRC 14913</strain>
    </source>
</reference>